<dbReference type="EMBL" id="AUZX01002925">
    <property type="protein sequence ID" value="EQD75347.1"/>
    <property type="molecule type" value="Genomic_DNA"/>
</dbReference>
<dbReference type="Gene3D" id="3.40.50.1970">
    <property type="match status" value="1"/>
</dbReference>
<dbReference type="GO" id="GO:0004022">
    <property type="term" value="F:alcohol dehydrogenase (NAD+) activity"/>
    <property type="evidence" value="ECO:0007669"/>
    <property type="project" value="TreeGrafter"/>
</dbReference>
<proteinExistence type="predicted"/>
<comment type="caution">
    <text evidence="3">The sequence shown here is derived from an EMBL/GenBank/DDBJ whole genome shotgun (WGS) entry which is preliminary data.</text>
</comment>
<dbReference type="PANTHER" id="PTHR11496">
    <property type="entry name" value="ALCOHOL DEHYDROGENASE"/>
    <property type="match status" value="1"/>
</dbReference>
<dbReference type="InterPro" id="IPR001670">
    <property type="entry name" value="ADH_Fe/GldA"/>
</dbReference>
<feature type="non-terminal residue" evidence="3">
    <location>
        <position position="149"/>
    </location>
</feature>
<gene>
    <name evidence="3" type="ORF">B1A_04022</name>
</gene>
<sequence length="149" mass="16421">MEHSIEALKNNGCDIIVSVGGGSVIDSSKMIRHYYDINIPNIAIPTTLSASEFSHIAGYTLDSEKNGVRDKRITPNVIILDPEAALETPQRLWRSTGIRALDHAIETIISNSDSEIATVMAMKAVEKLFNHLGGSESKDRMECFLAAWY</sequence>
<dbReference type="Pfam" id="PF00465">
    <property type="entry name" value="Fe-ADH"/>
    <property type="match status" value="1"/>
</dbReference>
<organism evidence="3">
    <name type="scientific">mine drainage metagenome</name>
    <dbReference type="NCBI Taxonomy" id="410659"/>
    <lineage>
        <taxon>unclassified sequences</taxon>
        <taxon>metagenomes</taxon>
        <taxon>ecological metagenomes</taxon>
    </lineage>
</organism>
<accession>T1C010</accession>
<dbReference type="SUPFAM" id="SSF56796">
    <property type="entry name" value="Dehydroquinate synthase-like"/>
    <property type="match status" value="1"/>
</dbReference>
<reference evidence="3" key="1">
    <citation type="submission" date="2013-08" db="EMBL/GenBank/DDBJ databases">
        <authorList>
            <person name="Mendez C."/>
            <person name="Richter M."/>
            <person name="Ferrer M."/>
            <person name="Sanchez J."/>
        </authorList>
    </citation>
    <scope>NUCLEOTIDE SEQUENCE</scope>
</reference>
<reference evidence="3" key="2">
    <citation type="journal article" date="2014" name="ISME J.">
        <title>Microbial stratification in low pH oxic and suboxic macroscopic growths along an acid mine drainage.</title>
        <authorList>
            <person name="Mendez-Garcia C."/>
            <person name="Mesa V."/>
            <person name="Sprenger R.R."/>
            <person name="Richter M."/>
            <person name="Diez M.S."/>
            <person name="Solano J."/>
            <person name="Bargiela R."/>
            <person name="Golyshina O.V."/>
            <person name="Manteca A."/>
            <person name="Ramos J.L."/>
            <person name="Gallego J.R."/>
            <person name="Llorente I."/>
            <person name="Martins Dos Santos V.A."/>
            <person name="Jensen O.N."/>
            <person name="Pelaez A.I."/>
            <person name="Sanchez J."/>
            <person name="Ferrer M."/>
        </authorList>
    </citation>
    <scope>NUCLEOTIDE SEQUENCE</scope>
</reference>
<dbReference type="PANTHER" id="PTHR11496:SF97">
    <property type="entry name" value="ALCOHOL DEHYDROGENASE IRON-TYPE_GLYCEROL DEHYDROGENASE GLDA DOMAIN-CONTAINING PROTEIN"/>
    <property type="match status" value="1"/>
</dbReference>
<keyword evidence="1" id="KW-0560">Oxidoreductase</keyword>
<dbReference type="AlphaFoldDB" id="T1C010"/>
<protein>
    <submittedName>
        <fullName evidence="3">Iron-containing alcohol dehydrogenase</fullName>
    </submittedName>
</protein>
<name>T1C010_9ZZZZ</name>
<evidence type="ECO:0000256" key="1">
    <source>
        <dbReference type="ARBA" id="ARBA00023002"/>
    </source>
</evidence>
<dbReference type="InterPro" id="IPR039697">
    <property type="entry name" value="Alcohol_dehydrogenase_Fe"/>
</dbReference>
<dbReference type="Gene3D" id="1.20.1090.10">
    <property type="entry name" value="Dehydroquinate synthase-like - alpha domain"/>
    <property type="match status" value="1"/>
</dbReference>
<feature type="domain" description="Alcohol dehydrogenase iron-type/glycerol dehydrogenase GldA" evidence="2">
    <location>
        <begin position="4"/>
        <end position="82"/>
    </location>
</feature>
<dbReference type="GO" id="GO:0046872">
    <property type="term" value="F:metal ion binding"/>
    <property type="evidence" value="ECO:0007669"/>
    <property type="project" value="InterPro"/>
</dbReference>
<dbReference type="GO" id="GO:0005739">
    <property type="term" value="C:mitochondrion"/>
    <property type="evidence" value="ECO:0007669"/>
    <property type="project" value="TreeGrafter"/>
</dbReference>
<evidence type="ECO:0000259" key="2">
    <source>
        <dbReference type="Pfam" id="PF00465"/>
    </source>
</evidence>
<evidence type="ECO:0000313" key="3">
    <source>
        <dbReference type="EMBL" id="EQD75347.1"/>
    </source>
</evidence>